<dbReference type="AlphaFoldDB" id="A0A8H3WC25"/>
<dbReference type="InterPro" id="IPR035994">
    <property type="entry name" value="Nucleoside_phosphorylase_sf"/>
</dbReference>
<dbReference type="SUPFAM" id="SSF53167">
    <property type="entry name" value="Purine and uridine phosphorylases"/>
    <property type="match status" value="1"/>
</dbReference>
<dbReference type="Pfam" id="PF01048">
    <property type="entry name" value="PNP_UDP_1"/>
    <property type="match status" value="1"/>
</dbReference>
<sequence length="401" mass="43322">MTIYARPQYRDDFEIAVVCALHLESDAVSLIFDEFWGGEDGHGLGRAAGDQNSYTNGRIGDHNVVLVHLPIMGKVSTAAAAAGLRSSYTRLKLAVLTGICGGVPRPGGGKEIFLGDVIISQAVVQYDLGRQYPDKFIRKGTTSDNLGRPNQDIRSLLASIQGAFGLDRLRQQMLRALGQIQQNSTGRQNTYTRPPPTEDILFEPAYLHRHNDQINCGCDDSAACDKAMSASCLDLRCAENSVLRTGQPGSSRSQDPRVFIGQVASGDTVMKSGKRRDEVAREHNVIAFEMEGAGVWDQVPCLVVKGVCDYADSHKNEVWQPYAAAVAAATTKALLGLYPRTDNPTQRSAAGDNRPPPVTNNFNSNGTGSQYNNTGSGPQYNNTGGGNQFNGTNMTFGNFTR</sequence>
<proteinExistence type="predicted"/>
<evidence type="ECO:0000256" key="1">
    <source>
        <dbReference type="SAM" id="MobiDB-lite"/>
    </source>
</evidence>
<reference evidence="3 4" key="1">
    <citation type="submission" date="2019-12" db="EMBL/GenBank/DDBJ databases">
        <title>A genome sequence resource for the geographically widespread anthracnose pathogen Colletotrichum asianum.</title>
        <authorList>
            <person name="Meng Y."/>
        </authorList>
    </citation>
    <scope>NUCLEOTIDE SEQUENCE [LARGE SCALE GENOMIC DNA]</scope>
    <source>
        <strain evidence="3 4">ICMP 18580</strain>
    </source>
</reference>
<gene>
    <name evidence="3" type="ORF">GQ607_010850</name>
</gene>
<dbReference type="OrthoDB" id="20872at2759"/>
<evidence type="ECO:0000313" key="4">
    <source>
        <dbReference type="Proteomes" id="UP000434172"/>
    </source>
</evidence>
<evidence type="ECO:0000313" key="3">
    <source>
        <dbReference type="EMBL" id="KAF0321917.1"/>
    </source>
</evidence>
<comment type="caution">
    <text evidence="3">The sequence shown here is derived from an EMBL/GenBank/DDBJ whole genome shotgun (WGS) entry which is preliminary data.</text>
</comment>
<feature type="compositionally biased region" description="Low complexity" evidence="1">
    <location>
        <begin position="389"/>
        <end position="401"/>
    </location>
</feature>
<dbReference type="Proteomes" id="UP000434172">
    <property type="component" value="Unassembled WGS sequence"/>
</dbReference>
<evidence type="ECO:0000259" key="2">
    <source>
        <dbReference type="Pfam" id="PF01048"/>
    </source>
</evidence>
<dbReference type="PANTHER" id="PTHR46082">
    <property type="entry name" value="ATP/GTP-BINDING PROTEIN-RELATED"/>
    <property type="match status" value="1"/>
</dbReference>
<protein>
    <submittedName>
        <fullName evidence="3">Nb-arc and tpr domain protein</fullName>
    </submittedName>
</protein>
<dbReference type="Gene3D" id="3.40.50.1580">
    <property type="entry name" value="Nucleoside phosphorylase domain"/>
    <property type="match status" value="1"/>
</dbReference>
<dbReference type="InterPro" id="IPR000845">
    <property type="entry name" value="Nucleoside_phosphorylase_d"/>
</dbReference>
<name>A0A8H3WC25_9PEZI</name>
<dbReference type="GO" id="GO:0003824">
    <property type="term" value="F:catalytic activity"/>
    <property type="evidence" value="ECO:0007669"/>
    <property type="project" value="InterPro"/>
</dbReference>
<accession>A0A8H3WC25</accession>
<organism evidence="3 4">
    <name type="scientific">Colletotrichum asianum</name>
    <dbReference type="NCBI Taxonomy" id="702518"/>
    <lineage>
        <taxon>Eukaryota</taxon>
        <taxon>Fungi</taxon>
        <taxon>Dikarya</taxon>
        <taxon>Ascomycota</taxon>
        <taxon>Pezizomycotina</taxon>
        <taxon>Sordariomycetes</taxon>
        <taxon>Hypocreomycetidae</taxon>
        <taxon>Glomerellales</taxon>
        <taxon>Glomerellaceae</taxon>
        <taxon>Colletotrichum</taxon>
        <taxon>Colletotrichum gloeosporioides species complex</taxon>
    </lineage>
</organism>
<keyword evidence="4" id="KW-1185">Reference proteome</keyword>
<feature type="domain" description="Nucleoside phosphorylase" evidence="2">
    <location>
        <begin position="47"/>
        <end position="133"/>
    </location>
</feature>
<dbReference type="InterPro" id="IPR053137">
    <property type="entry name" value="NLR-like"/>
</dbReference>
<dbReference type="EMBL" id="WOWK01000066">
    <property type="protein sequence ID" value="KAF0321917.1"/>
    <property type="molecule type" value="Genomic_DNA"/>
</dbReference>
<feature type="compositionally biased region" description="Polar residues" evidence="1">
    <location>
        <begin position="359"/>
        <end position="380"/>
    </location>
</feature>
<dbReference type="GO" id="GO:0009116">
    <property type="term" value="P:nucleoside metabolic process"/>
    <property type="evidence" value="ECO:0007669"/>
    <property type="project" value="InterPro"/>
</dbReference>
<dbReference type="PANTHER" id="PTHR46082:SF6">
    <property type="entry name" value="AAA+ ATPASE DOMAIN-CONTAINING PROTEIN-RELATED"/>
    <property type="match status" value="1"/>
</dbReference>
<feature type="region of interest" description="Disordered" evidence="1">
    <location>
        <begin position="338"/>
        <end position="401"/>
    </location>
</feature>